<sequence length="345" mass="40161">MAIIEKELVELQDWEIRQFLRKVLEEAHSTAEHRGIQASDEDLLLSKWGAFVESSRQRRLKEEESRNHIHLLFSLSDAGSLKVTLGNLGRRRESHVLAFDTLLSVGPIKGLETEEGQRRRKEWLMERFPCHMHMDSMNLDSRMDRLVAFLTRLPEHHQITIYCSDNAHDQIGLRLAVYCLRHRHQPIHVVNMTQQFSAMASPNELPFHPYAIGHIPFDTLEQLLKQTATLPPLTEEQRAQYELDWRNWSEQEGTLRLWQNGAVRSVPEHYYDENLIEIVDRLQLAGTESSYVRAGRVVGEAMESWGQLIGDSFVDYRLWTLISDGKLEFRGLPGALYRYSVKVRH</sequence>
<dbReference type="Proteomes" id="UP000215509">
    <property type="component" value="Unassembled WGS sequence"/>
</dbReference>
<dbReference type="InterPro" id="IPR022123">
    <property type="entry name" value="DUF3658"/>
</dbReference>
<name>A0A229UK38_9BACL</name>
<evidence type="ECO:0000313" key="4">
    <source>
        <dbReference type="Proteomes" id="UP000215509"/>
    </source>
</evidence>
<evidence type="ECO:0000259" key="2">
    <source>
        <dbReference type="Pfam" id="PF12395"/>
    </source>
</evidence>
<dbReference type="InterPro" id="IPR014973">
    <property type="entry name" value="DUF1835"/>
</dbReference>
<feature type="domain" description="DUF1835" evidence="1">
    <location>
        <begin position="69"/>
        <end position="192"/>
    </location>
</feature>
<organism evidence="3 4">
    <name type="scientific">Paenibacillus rigui</name>
    <dbReference type="NCBI Taxonomy" id="554312"/>
    <lineage>
        <taxon>Bacteria</taxon>
        <taxon>Bacillati</taxon>
        <taxon>Bacillota</taxon>
        <taxon>Bacilli</taxon>
        <taxon>Bacillales</taxon>
        <taxon>Paenibacillaceae</taxon>
        <taxon>Paenibacillus</taxon>
    </lineage>
</organism>
<comment type="caution">
    <text evidence="3">The sequence shown here is derived from an EMBL/GenBank/DDBJ whole genome shotgun (WGS) entry which is preliminary data.</text>
</comment>
<accession>A0A229UK38</accession>
<gene>
    <name evidence="3" type="ORF">CF651_23750</name>
</gene>
<dbReference type="AlphaFoldDB" id="A0A229UK38"/>
<proteinExistence type="predicted"/>
<evidence type="ECO:0000259" key="1">
    <source>
        <dbReference type="Pfam" id="PF08874"/>
    </source>
</evidence>
<reference evidence="3 4" key="1">
    <citation type="submission" date="2017-07" db="EMBL/GenBank/DDBJ databases">
        <title>Genome sequencing and assembly of Paenibacillus rigui.</title>
        <authorList>
            <person name="Mayilraj S."/>
        </authorList>
    </citation>
    <scope>NUCLEOTIDE SEQUENCE [LARGE SCALE GENOMIC DNA]</scope>
    <source>
        <strain evidence="3 4">JCM 16352</strain>
    </source>
</reference>
<protein>
    <recommendedName>
        <fullName evidence="5">DUF1835 domain-containing protein</fullName>
    </recommendedName>
</protein>
<dbReference type="Pfam" id="PF12395">
    <property type="entry name" value="DUF3658"/>
    <property type="match status" value="1"/>
</dbReference>
<feature type="domain" description="DUF3658" evidence="2">
    <location>
        <begin position="232"/>
        <end position="339"/>
    </location>
</feature>
<dbReference type="RefSeq" id="WP_094017377.1">
    <property type="nucleotide sequence ID" value="NZ_NMQW01000038.1"/>
</dbReference>
<evidence type="ECO:0000313" key="3">
    <source>
        <dbReference type="EMBL" id="OXM83766.1"/>
    </source>
</evidence>
<dbReference type="OrthoDB" id="343110at2"/>
<dbReference type="EMBL" id="NMQW01000038">
    <property type="protein sequence ID" value="OXM83766.1"/>
    <property type="molecule type" value="Genomic_DNA"/>
</dbReference>
<dbReference type="Pfam" id="PF08874">
    <property type="entry name" value="DUF1835"/>
    <property type="match status" value="1"/>
</dbReference>
<keyword evidence="4" id="KW-1185">Reference proteome</keyword>
<evidence type="ECO:0008006" key="5">
    <source>
        <dbReference type="Google" id="ProtNLM"/>
    </source>
</evidence>